<dbReference type="Proteomes" id="UP000829196">
    <property type="component" value="Unassembled WGS sequence"/>
</dbReference>
<organism evidence="3 4">
    <name type="scientific">Dendrobium nobile</name>
    <name type="common">Orchid</name>
    <dbReference type="NCBI Taxonomy" id="94219"/>
    <lineage>
        <taxon>Eukaryota</taxon>
        <taxon>Viridiplantae</taxon>
        <taxon>Streptophyta</taxon>
        <taxon>Embryophyta</taxon>
        <taxon>Tracheophyta</taxon>
        <taxon>Spermatophyta</taxon>
        <taxon>Magnoliopsida</taxon>
        <taxon>Liliopsida</taxon>
        <taxon>Asparagales</taxon>
        <taxon>Orchidaceae</taxon>
        <taxon>Epidendroideae</taxon>
        <taxon>Malaxideae</taxon>
        <taxon>Dendrobiinae</taxon>
        <taxon>Dendrobium</taxon>
    </lineage>
</organism>
<proteinExistence type="predicted"/>
<feature type="region of interest" description="Disordered" evidence="2">
    <location>
        <begin position="57"/>
        <end position="83"/>
    </location>
</feature>
<dbReference type="AlphaFoldDB" id="A0A8T3AP62"/>
<evidence type="ECO:0000313" key="4">
    <source>
        <dbReference type="Proteomes" id="UP000829196"/>
    </source>
</evidence>
<keyword evidence="4" id="KW-1185">Reference proteome</keyword>
<accession>A0A8T3AP62</accession>
<reference evidence="3" key="1">
    <citation type="journal article" date="2022" name="Front. Genet.">
        <title>Chromosome-Scale Assembly of the Dendrobium nobile Genome Provides Insights Into the Molecular Mechanism of the Biosynthesis of the Medicinal Active Ingredient of Dendrobium.</title>
        <authorList>
            <person name="Xu Q."/>
            <person name="Niu S.-C."/>
            <person name="Li K.-L."/>
            <person name="Zheng P.-J."/>
            <person name="Zhang X.-J."/>
            <person name="Jia Y."/>
            <person name="Liu Y."/>
            <person name="Niu Y.-X."/>
            <person name="Yu L.-H."/>
            <person name="Chen D.-F."/>
            <person name="Zhang G.-Q."/>
        </authorList>
    </citation>
    <scope>NUCLEOTIDE SEQUENCE</scope>
    <source>
        <tissue evidence="3">Leaf</tissue>
    </source>
</reference>
<gene>
    <name evidence="3" type="ORF">KFK09_021208</name>
</gene>
<evidence type="ECO:0000256" key="1">
    <source>
        <dbReference type="SAM" id="Coils"/>
    </source>
</evidence>
<evidence type="ECO:0000256" key="2">
    <source>
        <dbReference type="SAM" id="MobiDB-lite"/>
    </source>
</evidence>
<sequence>MAGKKIDVLEGEVGQLKADLEERFCNFQNQITSNNERLEEKFTAMEEMMKKLLEMKTNPATSEVRETTDGHGMGGNPNPLRGRRNSEVEILEEENDMPPLEPLSREEMSRGYDQREVDLVGRREEFNRRGAEFERIQRRGAEFEGGREEIHRRGAEFERIQRRGTVFEGRREERHRRGVEFEGIQRRGDDFEGRRGEYEERFEYSRRRDDWDSWGTLPL</sequence>
<feature type="coiled-coil region" evidence="1">
    <location>
        <begin position="28"/>
        <end position="55"/>
    </location>
</feature>
<dbReference type="EMBL" id="JAGYWB010000015">
    <property type="protein sequence ID" value="KAI0497967.1"/>
    <property type="molecule type" value="Genomic_DNA"/>
</dbReference>
<comment type="caution">
    <text evidence="3">The sequence shown here is derived from an EMBL/GenBank/DDBJ whole genome shotgun (WGS) entry which is preliminary data.</text>
</comment>
<name>A0A8T3AP62_DENNO</name>
<evidence type="ECO:0000313" key="3">
    <source>
        <dbReference type="EMBL" id="KAI0497967.1"/>
    </source>
</evidence>
<protein>
    <submittedName>
        <fullName evidence="3">Uncharacterized protein</fullName>
    </submittedName>
</protein>
<keyword evidence="1" id="KW-0175">Coiled coil</keyword>